<keyword evidence="1" id="KW-0812">Transmembrane</keyword>
<dbReference type="RefSeq" id="WP_175476495.1">
    <property type="nucleotide sequence ID" value="NZ_FOBS01000016.1"/>
</dbReference>
<evidence type="ECO:0000313" key="3">
    <source>
        <dbReference type="Proteomes" id="UP000198744"/>
    </source>
</evidence>
<evidence type="ECO:0000256" key="1">
    <source>
        <dbReference type="SAM" id="Phobius"/>
    </source>
</evidence>
<dbReference type="InterPro" id="IPR018710">
    <property type="entry name" value="DUF2232"/>
</dbReference>
<dbReference type="STRING" id="43775.SAMN04489760_11676"/>
<dbReference type="Pfam" id="PF09991">
    <property type="entry name" value="DUF2232"/>
    <property type="match status" value="1"/>
</dbReference>
<dbReference type="AlphaFoldDB" id="A0A1H7YKU6"/>
<feature type="transmembrane region" description="Helical" evidence="1">
    <location>
        <begin position="86"/>
        <end position="104"/>
    </location>
</feature>
<feature type="transmembrane region" description="Helical" evidence="1">
    <location>
        <begin position="182"/>
        <end position="205"/>
    </location>
</feature>
<organism evidence="2 3">
    <name type="scientific">Syntrophus gentianae</name>
    <dbReference type="NCBI Taxonomy" id="43775"/>
    <lineage>
        <taxon>Bacteria</taxon>
        <taxon>Pseudomonadati</taxon>
        <taxon>Thermodesulfobacteriota</taxon>
        <taxon>Syntrophia</taxon>
        <taxon>Syntrophales</taxon>
        <taxon>Syntrophaceae</taxon>
        <taxon>Syntrophus</taxon>
    </lineage>
</organism>
<feature type="transmembrane region" description="Helical" evidence="1">
    <location>
        <begin position="20"/>
        <end position="49"/>
    </location>
</feature>
<feature type="transmembrane region" description="Helical" evidence="1">
    <location>
        <begin position="113"/>
        <end position="134"/>
    </location>
</feature>
<sequence>MAGLLNIKGERKDIIGRDFLAGIVVSSLLFLLAAAFPFSGSFLFFLAPLPIIFYYSKLGRLLGLLMVVGTLSGVVAALKAMGSGEYAPLFGLLGFLGVAIAEVLRRKFSIEQAILASLAAMSIPVLSLIAYSIFRTGEAPWWIAEPYLVQTILENAKLYGEMGVPAEQISLIRDNAPKIARLFINILPALSLISVALCIWLNMLATRAIFYRQSLYFPDFGDLARWKAPEKLVWIVIGSGGTLLIPNDTAFYVGLNVLLICLFVYLLQGLAIVSYFFRTRNIPILLRSIFYALLIFQQALVLLVIALGLFDLWFDFRKFNKTMNGSTA</sequence>
<feature type="transmembrane region" description="Helical" evidence="1">
    <location>
        <begin position="61"/>
        <end position="80"/>
    </location>
</feature>
<proteinExistence type="predicted"/>
<accession>A0A1H7YKU6</accession>
<keyword evidence="1" id="KW-0472">Membrane</keyword>
<gene>
    <name evidence="2" type="ORF">SAMN04489760_11676</name>
</gene>
<feature type="transmembrane region" description="Helical" evidence="1">
    <location>
        <begin position="257"/>
        <end position="277"/>
    </location>
</feature>
<protein>
    <submittedName>
        <fullName evidence="2">Uncharacterized conserved protein YybS, DUF2232 family</fullName>
    </submittedName>
</protein>
<dbReference type="PANTHER" id="PTHR41324:SF1">
    <property type="entry name" value="DUF2232 DOMAIN-CONTAINING PROTEIN"/>
    <property type="match status" value="1"/>
</dbReference>
<dbReference type="EMBL" id="FOBS01000016">
    <property type="protein sequence ID" value="SEM45928.1"/>
    <property type="molecule type" value="Genomic_DNA"/>
</dbReference>
<reference evidence="2 3" key="1">
    <citation type="submission" date="2016-10" db="EMBL/GenBank/DDBJ databases">
        <authorList>
            <person name="de Groot N.N."/>
        </authorList>
    </citation>
    <scope>NUCLEOTIDE SEQUENCE [LARGE SCALE GENOMIC DNA]</scope>
    <source>
        <strain evidence="2 3">DSM 8423</strain>
    </source>
</reference>
<dbReference type="PANTHER" id="PTHR41324">
    <property type="entry name" value="MEMBRANE PROTEIN-RELATED"/>
    <property type="match status" value="1"/>
</dbReference>
<evidence type="ECO:0000313" key="2">
    <source>
        <dbReference type="EMBL" id="SEM45928.1"/>
    </source>
</evidence>
<keyword evidence="3" id="KW-1185">Reference proteome</keyword>
<keyword evidence="1" id="KW-1133">Transmembrane helix</keyword>
<dbReference type="Proteomes" id="UP000198744">
    <property type="component" value="Unassembled WGS sequence"/>
</dbReference>
<name>A0A1H7YKU6_9BACT</name>
<feature type="transmembrane region" description="Helical" evidence="1">
    <location>
        <begin position="289"/>
        <end position="314"/>
    </location>
</feature>